<protein>
    <recommendedName>
        <fullName evidence="3">Periplasmic heavy metal sensor</fullName>
    </recommendedName>
</protein>
<dbReference type="Pfam" id="PF13801">
    <property type="entry name" value="Metal_resist"/>
    <property type="match status" value="1"/>
</dbReference>
<evidence type="ECO:0000256" key="1">
    <source>
        <dbReference type="SAM" id="SignalP"/>
    </source>
</evidence>
<reference evidence="2" key="1">
    <citation type="journal article" date="2011" name="Environ. Microbiol.">
        <title>Genomic insights into the metabolic potential of the polycyclic aromatic hydrocarbon degrading sulfate-reducing Deltaproteobacterium N47.</title>
        <authorList>
            <person name="Bergmann F."/>
            <person name="Selesi D."/>
            <person name="Weinmaier T."/>
            <person name="Tischler P."/>
            <person name="Rattei T."/>
            <person name="Meckenstock R.U."/>
        </authorList>
    </citation>
    <scope>NUCLEOTIDE SEQUENCE</scope>
</reference>
<feature type="signal peptide" evidence="1">
    <location>
        <begin position="1"/>
        <end position="23"/>
    </location>
</feature>
<feature type="chain" id="PRO_5003155151" description="Periplasmic heavy metal sensor" evidence="1">
    <location>
        <begin position="24"/>
        <end position="156"/>
    </location>
</feature>
<name>E1YJE1_9BACT</name>
<dbReference type="EMBL" id="FR695877">
    <property type="protein sequence ID" value="CBX31395.1"/>
    <property type="molecule type" value="Genomic_DNA"/>
</dbReference>
<evidence type="ECO:0008006" key="3">
    <source>
        <dbReference type="Google" id="ProtNLM"/>
    </source>
</evidence>
<evidence type="ECO:0000313" key="2">
    <source>
        <dbReference type="EMBL" id="CBX31395.1"/>
    </source>
</evidence>
<accession>E1YJE1</accession>
<dbReference type="InterPro" id="IPR025961">
    <property type="entry name" value="Metal_resist"/>
</dbReference>
<gene>
    <name evidence="2" type="ORF">N47_E49070</name>
</gene>
<dbReference type="Gene3D" id="1.20.120.1490">
    <property type="match status" value="1"/>
</dbReference>
<keyword evidence="1" id="KW-0732">Signal</keyword>
<sequence>MKKQFLTIFLTFAIVAFGITAFAGQDMGYGPGKGTGYEPGNAKGYGPGSCYMKNLSDDEMKKVNEERDAFFKATEGLRQDIYAKELELKSELAKKDTDTGKAIKIQKEISELKSQFDQKRLDHMIKMKNINPSLIRGFGGRGRGRMMNKPCIGNMN</sequence>
<dbReference type="AlphaFoldDB" id="E1YJE1"/>
<proteinExistence type="predicted"/>
<organism evidence="2">
    <name type="scientific">uncultured Desulfobacterium sp</name>
    <dbReference type="NCBI Taxonomy" id="201089"/>
    <lineage>
        <taxon>Bacteria</taxon>
        <taxon>Pseudomonadati</taxon>
        <taxon>Thermodesulfobacteriota</taxon>
        <taxon>Desulfobacteria</taxon>
        <taxon>Desulfobacterales</taxon>
        <taxon>Desulfobacteriaceae</taxon>
        <taxon>Desulfobacterium</taxon>
        <taxon>environmental samples</taxon>
    </lineage>
</organism>